<keyword evidence="2" id="KW-1185">Reference proteome</keyword>
<protein>
    <submittedName>
        <fullName evidence="1">Predicted protein</fullName>
    </submittedName>
</protein>
<dbReference type="EMBL" id="FP929114">
    <property type="protein sequence ID" value="CBX89972.1"/>
    <property type="molecule type" value="Genomic_DNA"/>
</dbReference>
<gene>
    <name evidence="1" type="ORF">LEMA_P124620.1</name>
</gene>
<reference evidence="2" key="1">
    <citation type="journal article" date="2011" name="Nat. Commun.">
        <title>Effector diversification within compartments of the Leptosphaeria maculans genome affected by Repeat-Induced Point mutations.</title>
        <authorList>
            <person name="Rouxel T."/>
            <person name="Grandaubert J."/>
            <person name="Hane J.K."/>
            <person name="Hoede C."/>
            <person name="van de Wouw A.P."/>
            <person name="Couloux A."/>
            <person name="Dominguez V."/>
            <person name="Anthouard V."/>
            <person name="Bally P."/>
            <person name="Bourras S."/>
            <person name="Cozijnsen A.J."/>
            <person name="Ciuffetti L.M."/>
            <person name="Degrave A."/>
            <person name="Dilmaghani A."/>
            <person name="Duret L."/>
            <person name="Fudal I."/>
            <person name="Goodwin S.B."/>
            <person name="Gout L."/>
            <person name="Glaser N."/>
            <person name="Linglin J."/>
            <person name="Kema G.H.J."/>
            <person name="Lapalu N."/>
            <person name="Lawrence C.B."/>
            <person name="May K."/>
            <person name="Meyer M."/>
            <person name="Ollivier B."/>
            <person name="Poulain J."/>
            <person name="Schoch C.L."/>
            <person name="Simon A."/>
            <person name="Spatafora J.W."/>
            <person name="Stachowiak A."/>
            <person name="Turgeon B.G."/>
            <person name="Tyler B.M."/>
            <person name="Vincent D."/>
            <person name="Weissenbach J."/>
            <person name="Amselem J."/>
            <person name="Quesneville H."/>
            <person name="Oliver R.P."/>
            <person name="Wincker P."/>
            <person name="Balesdent M.-H."/>
            <person name="Howlett B.J."/>
        </authorList>
    </citation>
    <scope>NUCLEOTIDE SEQUENCE [LARGE SCALE GENOMIC DNA]</scope>
    <source>
        <strain evidence="2">JN3 / isolate v23.1.3 / race Av1-4-5-6-7-8</strain>
    </source>
</reference>
<dbReference type="AlphaFoldDB" id="E4ZQ62"/>
<accession>E4ZQ62</accession>
<organism evidence="2">
    <name type="scientific">Leptosphaeria maculans (strain JN3 / isolate v23.1.3 / race Av1-4-5-6-7-8)</name>
    <name type="common">Blackleg fungus</name>
    <name type="synonym">Phoma lingam</name>
    <dbReference type="NCBI Taxonomy" id="985895"/>
    <lineage>
        <taxon>Eukaryota</taxon>
        <taxon>Fungi</taxon>
        <taxon>Dikarya</taxon>
        <taxon>Ascomycota</taxon>
        <taxon>Pezizomycotina</taxon>
        <taxon>Dothideomycetes</taxon>
        <taxon>Pleosporomycetidae</taxon>
        <taxon>Pleosporales</taxon>
        <taxon>Pleosporineae</taxon>
        <taxon>Leptosphaeriaceae</taxon>
        <taxon>Plenodomus</taxon>
        <taxon>Plenodomus lingam/Leptosphaeria maculans species complex</taxon>
    </lineage>
</organism>
<name>E4ZQ62_LEPMJ</name>
<evidence type="ECO:0000313" key="1">
    <source>
        <dbReference type="EMBL" id="CBX89972.1"/>
    </source>
</evidence>
<evidence type="ECO:0000313" key="2">
    <source>
        <dbReference type="Proteomes" id="UP000002668"/>
    </source>
</evidence>
<dbReference type="HOGENOM" id="CLU_790046_0_0_1"/>
<proteinExistence type="predicted"/>
<dbReference type="eggNOG" id="ENOG502RA5G">
    <property type="taxonomic scope" value="Eukaryota"/>
</dbReference>
<sequence>MDYGIYALSPYWNYNGFPYCHEPPVQHAPVSPLEIRKLYAEQDLLENNLADCITYVQVLRKKQARNQRRLTIIPFATRKKRNQIQQTNRDLNREILVREQEQCTLLSNLQACKAKLYIAETLSPPSTGLLSSVPAFTSGSTRCTLPEESGPESTEISWNGWTDDAVMSPFAKHSNHPFSVAEIAPEECSNKNMLELVSNGIGPLAPLTTTFEGLSITVPAASTKTDSPQTIHSFLSPKAEVFEPRTISSISRHEHVEKRADQASICKVLALGHLEDAPIWQATDSETGSEYERKRDIYSEENEQSQCNWVIGWGSLPERRCCDEWVRQMSTLQILDPLAEFDATMSLYFNT</sequence>
<dbReference type="OrthoDB" id="3904016at2759"/>
<dbReference type="VEuPathDB" id="FungiDB:LEMA_P124620.1"/>
<dbReference type="InParanoid" id="E4ZQ62"/>
<dbReference type="Proteomes" id="UP000002668">
    <property type="component" value="Genome"/>
</dbReference>